<keyword evidence="3" id="KW-0934">Plastid</keyword>
<keyword evidence="2" id="KW-0812">Transmembrane</keyword>
<keyword evidence="2" id="KW-0472">Membrane</keyword>
<keyword evidence="3" id="KW-0150">Chloroplast</keyword>
<comment type="similarity">
    <text evidence="1">Belongs to the ycf20 family.</text>
</comment>
<reference evidence="3" key="2">
    <citation type="submission" date="2016-08" db="EMBL/GenBank/DDBJ databases">
        <authorList>
            <person name="Seilhamer J.J."/>
        </authorList>
    </citation>
    <scope>NUCLEOTIDE SEQUENCE</scope>
</reference>
<geneLocation type="chloroplast" evidence="3"/>
<evidence type="ECO:0000313" key="3">
    <source>
        <dbReference type="EMBL" id="AOP19113.1"/>
    </source>
</evidence>
<organism evidence="3">
    <name type="scientific">Halimeda discoidea</name>
    <dbReference type="NCBI Taxonomy" id="118222"/>
    <lineage>
        <taxon>Eukaryota</taxon>
        <taxon>Viridiplantae</taxon>
        <taxon>Chlorophyta</taxon>
        <taxon>core chlorophytes</taxon>
        <taxon>Ulvophyceae</taxon>
        <taxon>TCBD clade</taxon>
        <taxon>Bryopsidales</taxon>
        <taxon>Halimedineae</taxon>
        <taxon>Halimedaceae</taxon>
        <taxon>Halimedeae</taxon>
        <taxon>Halimeda</taxon>
    </lineage>
</organism>
<evidence type="ECO:0000256" key="1">
    <source>
        <dbReference type="ARBA" id="ARBA00009846"/>
    </source>
</evidence>
<accession>A0A1C9JB87</accession>
<gene>
    <name evidence="3" type="primary">ycf20</name>
</gene>
<reference evidence="3" key="1">
    <citation type="journal article" date="2016" name="Genome Biol. Evol.">
        <title>Evolutionary Dynamics of Chloroplast Genomes in Low Light: A Case Study of the Endolithic Green Alga Ostreobium quekettii.</title>
        <authorList>
            <person name="R Marcelino V."/>
            <person name="Cremen M.C."/>
            <person name="Jackson C.J."/>
            <person name="Larkum A.A."/>
            <person name="Verbruggen H."/>
        </authorList>
    </citation>
    <scope>NUCLEOTIDE SEQUENCE</scope>
</reference>
<dbReference type="EMBL" id="KX808496">
    <property type="protein sequence ID" value="AOP19113.1"/>
    <property type="molecule type" value="Genomic_DNA"/>
</dbReference>
<evidence type="ECO:0000256" key="2">
    <source>
        <dbReference type="SAM" id="Phobius"/>
    </source>
</evidence>
<feature type="transmembrane region" description="Helical" evidence="2">
    <location>
        <begin position="21"/>
        <end position="39"/>
    </location>
</feature>
<sequence>MLESIFSFYLGLIIGNLLRTKIAWFLIFIFEFLNFIIYSPSLTINQKVLTIFKNIQIGILLGFFLDAFKVGS</sequence>
<keyword evidence="2" id="KW-1133">Transmembrane helix</keyword>
<name>A0A1C9JB87_9CHLO</name>
<dbReference type="AlphaFoldDB" id="A0A1C9JB87"/>
<proteinExistence type="inferred from homology"/>
<protein>
    <submittedName>
        <fullName evidence="3">Uncharacterized protein</fullName>
    </submittedName>
</protein>
<dbReference type="Pfam" id="PF04483">
    <property type="entry name" value="DUF565"/>
    <property type="match status" value="1"/>
</dbReference>
<dbReference type="InterPro" id="IPR007572">
    <property type="entry name" value="Uncharacterised_Ycf20"/>
</dbReference>